<dbReference type="SUPFAM" id="SSF69279">
    <property type="entry name" value="Phage tail proteins"/>
    <property type="match status" value="2"/>
</dbReference>
<dbReference type="InterPro" id="IPR037026">
    <property type="entry name" value="Vgr_OB-fold_dom_sf"/>
</dbReference>
<dbReference type="Gene3D" id="3.55.50.10">
    <property type="entry name" value="Baseplate protein-like domains"/>
    <property type="match status" value="1"/>
</dbReference>
<dbReference type="InterPro" id="IPR018769">
    <property type="entry name" value="VgrG2_DUF2345"/>
</dbReference>
<dbReference type="InterPro" id="IPR028244">
    <property type="entry name" value="T6SS_Rhs_Vgr_dom"/>
</dbReference>
<comment type="similarity">
    <text evidence="1">Belongs to the VgrG protein family.</text>
</comment>
<protein>
    <recommendedName>
        <fullName evidence="8">Type VI secretion protein</fullName>
    </recommendedName>
</protein>
<dbReference type="InterPro" id="IPR006531">
    <property type="entry name" value="Gp5/Vgr_OB"/>
</dbReference>
<evidence type="ECO:0000256" key="2">
    <source>
        <dbReference type="SAM" id="MobiDB-lite"/>
    </source>
</evidence>
<dbReference type="OrthoDB" id="1907165at2"/>
<dbReference type="EMBL" id="NEVM01000005">
    <property type="protein sequence ID" value="OZI30699.1"/>
    <property type="molecule type" value="Genomic_DNA"/>
</dbReference>
<name>A0A261S028_9BORD</name>
<dbReference type="Gene3D" id="4.10.220.110">
    <property type="match status" value="1"/>
</dbReference>
<organism evidence="6 7">
    <name type="scientific">Bordetella genomosp. 10</name>
    <dbReference type="NCBI Taxonomy" id="1416804"/>
    <lineage>
        <taxon>Bacteria</taxon>
        <taxon>Pseudomonadati</taxon>
        <taxon>Pseudomonadota</taxon>
        <taxon>Betaproteobacteria</taxon>
        <taxon>Burkholderiales</taxon>
        <taxon>Alcaligenaceae</taxon>
        <taxon>Bordetella</taxon>
    </lineage>
</organism>
<sequence>MDIALAYATLNTALLTQDTRLLRASTPLGDALVAERCVLDEGVSRLFAVTLDCLSTSTQLDVTPLLGREISLDLLLADRSTRRWHAMVTGVDNLGADGGLARYRIHARPWLQSLALRRDSYIFQDKTSLDILTEIFADYPLASYAFEVNATPPKRAVRTQYRESDLEFVQRILAEDGLAFRFVHQQGDDDDSDGASSSSARHRLVVFDAGAALPANAASPIRFHRSDATETSDTITRFHSALTVLSNTVTRSAWDDKTLQAHAAQLASSEDAGKLPGLEDYDYDGHGRYADGDDAHRAALLRLRALEARQVRYEGGGTVRQLSPGETFEMTGHDRYDAQGGGDGKAGAEDGGQAIDELGHEYTVLRVVHEVANNLGSQAASLAGSTDLERGRYLNRFEAQPRAAAVLPAWRARPTAPEATVAVVVANDEAPISSGRDLRVKVQFPWQRGERPLAGGLPHRSHGDERGNAPGSDASGTWLRVATGQAGPNWGGHHIPRAGTEVVVEFLDGDIDQPVIAAQLYNDSDLPPYSAGIDGGANHGGVLSGWHSQALDGSGHNQWLFDDTSGQLRMQMATSTAASQLNLGHLVAQSAADGNRGAWRGSGFELRSDAWTVLRSGQGMLLSAAADPQATATLATPDTVRRLRQAQNISQRLDATAVQRKAQALRANDGFDEAIKAVDPAQDGKLPSTVNGQAANKAGLESRDGTDPVDGIADARVVMDAPMSLNLSTPASAALHATGDLHASAQEDVHVAARQTYAVVAGQAAGFYADQEGIRAVAAQSPVSLRAHTDALDLLAAQGVTVTSTDSGIDVLAKESVTLIAAGASVTLQGGNIVFKSAGLFSVKGASHSFEGPAADAAQLPQLPAARTGTYTQQVVYNDALGEKFEDMPFTVQHKPEADTWLGNTPLAGSTERVHTDESQPLEYALRYAKFKFDDEAA</sequence>
<dbReference type="Gene3D" id="2.40.50.230">
    <property type="entry name" value="Gp5 N-terminal domain"/>
    <property type="match status" value="1"/>
</dbReference>
<dbReference type="Pfam" id="PF13296">
    <property type="entry name" value="T6SS_Vgr"/>
    <property type="match status" value="1"/>
</dbReference>
<evidence type="ECO:0000259" key="5">
    <source>
        <dbReference type="Pfam" id="PF13296"/>
    </source>
</evidence>
<proteinExistence type="inferred from homology"/>
<keyword evidence="7" id="KW-1185">Reference proteome</keyword>
<feature type="region of interest" description="Disordered" evidence="2">
    <location>
        <begin position="682"/>
        <end position="709"/>
    </location>
</feature>
<gene>
    <name evidence="6" type="ORF">CAL29_22150</name>
</gene>
<feature type="region of interest" description="Disordered" evidence="2">
    <location>
        <begin position="449"/>
        <end position="474"/>
    </location>
</feature>
<comment type="caution">
    <text evidence="6">The sequence shown here is derived from an EMBL/GenBank/DDBJ whole genome shotgun (WGS) entry which is preliminary data.</text>
</comment>
<evidence type="ECO:0000313" key="6">
    <source>
        <dbReference type="EMBL" id="OZI30699.1"/>
    </source>
</evidence>
<dbReference type="Pfam" id="PF05954">
    <property type="entry name" value="Phage_GPD"/>
    <property type="match status" value="1"/>
</dbReference>
<feature type="domain" description="Putative type VI secretion system Rhs element associated Vgr" evidence="5">
    <location>
        <begin position="550"/>
        <end position="657"/>
    </location>
</feature>
<feature type="domain" description="Gp5/Type VI secretion system Vgr protein OB-fold" evidence="3">
    <location>
        <begin position="474"/>
        <end position="521"/>
    </location>
</feature>
<dbReference type="Proteomes" id="UP000216020">
    <property type="component" value="Unassembled WGS sequence"/>
</dbReference>
<dbReference type="RefSeq" id="WP_094855123.1">
    <property type="nucleotide sequence ID" value="NZ_NEVM01000005.1"/>
</dbReference>
<dbReference type="SUPFAM" id="SSF69349">
    <property type="entry name" value="Phage fibre proteins"/>
    <property type="match status" value="1"/>
</dbReference>
<evidence type="ECO:0000259" key="4">
    <source>
        <dbReference type="Pfam" id="PF10106"/>
    </source>
</evidence>
<dbReference type="AlphaFoldDB" id="A0A261S028"/>
<evidence type="ECO:0000313" key="7">
    <source>
        <dbReference type="Proteomes" id="UP000216020"/>
    </source>
</evidence>
<dbReference type="NCBIfam" id="TIGR03361">
    <property type="entry name" value="VI_Rhs_Vgr"/>
    <property type="match status" value="1"/>
</dbReference>
<dbReference type="SUPFAM" id="SSF69255">
    <property type="entry name" value="gp5 N-terminal domain-like"/>
    <property type="match status" value="1"/>
</dbReference>
<dbReference type="NCBIfam" id="TIGR01646">
    <property type="entry name" value="vgr_GE"/>
    <property type="match status" value="1"/>
</dbReference>
<dbReference type="Pfam" id="PF04717">
    <property type="entry name" value="Phage_base_V"/>
    <property type="match status" value="1"/>
</dbReference>
<accession>A0A261S028</accession>
<evidence type="ECO:0000256" key="1">
    <source>
        <dbReference type="ARBA" id="ARBA00005558"/>
    </source>
</evidence>
<dbReference type="Pfam" id="PF10106">
    <property type="entry name" value="DUF2345"/>
    <property type="match status" value="1"/>
</dbReference>
<dbReference type="InterPro" id="IPR017847">
    <property type="entry name" value="T6SS_RhsGE_Vgr_subset"/>
</dbReference>
<dbReference type="InterPro" id="IPR006533">
    <property type="entry name" value="T6SS_Vgr_RhsGE"/>
</dbReference>
<reference evidence="7" key="1">
    <citation type="submission" date="2017-05" db="EMBL/GenBank/DDBJ databases">
        <title>Complete and WGS of Bordetella genogroups.</title>
        <authorList>
            <person name="Spilker T."/>
            <person name="Lipuma J."/>
        </authorList>
    </citation>
    <scope>NUCLEOTIDE SEQUENCE [LARGE SCALE GENOMIC DNA]</scope>
    <source>
        <strain evidence="7">AU16122</strain>
    </source>
</reference>
<dbReference type="Gene3D" id="2.30.110.50">
    <property type="match status" value="1"/>
</dbReference>
<feature type="domain" description="DUF2345" evidence="4">
    <location>
        <begin position="706"/>
        <end position="854"/>
    </location>
</feature>
<evidence type="ECO:0008006" key="8">
    <source>
        <dbReference type="Google" id="ProtNLM"/>
    </source>
</evidence>
<evidence type="ECO:0000259" key="3">
    <source>
        <dbReference type="Pfam" id="PF04717"/>
    </source>
</evidence>